<accession>A0ABQ9H2B9</accession>
<dbReference type="InterPro" id="IPR036397">
    <property type="entry name" value="RNaseH_sf"/>
</dbReference>
<dbReference type="EMBL" id="JARBHB010000007">
    <property type="protein sequence ID" value="KAJ8878331.1"/>
    <property type="molecule type" value="Genomic_DNA"/>
</dbReference>
<organism evidence="1 2">
    <name type="scientific">Dryococelus australis</name>
    <dbReference type="NCBI Taxonomy" id="614101"/>
    <lineage>
        <taxon>Eukaryota</taxon>
        <taxon>Metazoa</taxon>
        <taxon>Ecdysozoa</taxon>
        <taxon>Arthropoda</taxon>
        <taxon>Hexapoda</taxon>
        <taxon>Insecta</taxon>
        <taxon>Pterygota</taxon>
        <taxon>Neoptera</taxon>
        <taxon>Polyneoptera</taxon>
        <taxon>Phasmatodea</taxon>
        <taxon>Verophasmatodea</taxon>
        <taxon>Anareolatae</taxon>
        <taxon>Phasmatidae</taxon>
        <taxon>Eurycanthinae</taxon>
        <taxon>Dryococelus</taxon>
    </lineage>
</organism>
<dbReference type="Proteomes" id="UP001159363">
    <property type="component" value="Chromosome 6"/>
</dbReference>
<comment type="caution">
    <text evidence="1">The sequence shown here is derived from an EMBL/GenBank/DDBJ whole genome shotgun (WGS) entry which is preliminary data.</text>
</comment>
<evidence type="ECO:0000313" key="1">
    <source>
        <dbReference type="EMBL" id="KAJ8878331.1"/>
    </source>
</evidence>
<dbReference type="Gene3D" id="3.30.420.10">
    <property type="entry name" value="Ribonuclease H-like superfamily/Ribonuclease H"/>
    <property type="match status" value="1"/>
</dbReference>
<gene>
    <name evidence="1" type="ORF">PR048_018908</name>
</gene>
<sequence>MYIPYDLVIQLQRVIWVRCCGPYLHFSINHVPFVWPLHCGDSLEEACQPPRLPYVSPLDYCAWGWMKDIVYQRTAQTREELLARIMHSSTEIKDMRVQLCRATRVVHTREANRDEPAFPGCLGVNLPAQPCWFKVLPLQMAANISRAFKQQHFRPVAEGRIKSKHRLSKQARG</sequence>
<name>A0ABQ9H2B9_9NEOP</name>
<protein>
    <submittedName>
        <fullName evidence="1">Uncharacterized protein</fullName>
    </submittedName>
</protein>
<keyword evidence="2" id="KW-1185">Reference proteome</keyword>
<proteinExistence type="predicted"/>
<evidence type="ECO:0000313" key="2">
    <source>
        <dbReference type="Proteomes" id="UP001159363"/>
    </source>
</evidence>
<reference evidence="1 2" key="1">
    <citation type="submission" date="2023-02" db="EMBL/GenBank/DDBJ databases">
        <title>LHISI_Scaffold_Assembly.</title>
        <authorList>
            <person name="Stuart O.P."/>
            <person name="Cleave R."/>
            <person name="Magrath M.J.L."/>
            <person name="Mikheyev A.S."/>
        </authorList>
    </citation>
    <scope>NUCLEOTIDE SEQUENCE [LARGE SCALE GENOMIC DNA]</scope>
    <source>
        <strain evidence="1">Daus_M_001</strain>
        <tissue evidence="1">Leg muscle</tissue>
    </source>
</reference>